<evidence type="ECO:0000313" key="2">
    <source>
        <dbReference type="EMBL" id="CAL1542595.1"/>
    </source>
</evidence>
<dbReference type="AlphaFoldDB" id="A0AAV2IAS3"/>
<sequence>MEAKIPSRNFSPTAPLSSKVNRKILGLLSCQCLHVIGFLLMVNPSSTQSKADSQSQINHVSSSFSSFKLHPRILEFHPDYVNGVEGSKIDGLTLKKTIVIVTPGLLIPPDNVEELHPSWSRDRTHLCNFQEFSKNHKSDKVRGYSEILSIKDKFRSKKVKSGLKFFSPLSEAGDCASKKLSAAGVSHLIYLGQYLRQAYSDQLSSLHESAHDLDLAETFGEEALFQSLNALLYGLLTEKQFISTDIAKRSRDFNTASERTPQPHHDLQHFVEQSYETESYLLKNSKIDILDQDVDVPSKHTVLYLLNILFSILNDNNVVSDAVKNSNFFNSRILSYNAMSRLFNTSDIHTSYLSSNSAFKLYAQSRTYNMRQRLKALLPKEGKAVDNDLNVISIDDLLMLSLLVSLNMSVNRHLPSASRLVIEYFETVPSMLINPLWHAYPLHNGEGLQVSPDHSTDQLGSKLPSHIPLGEHPSTPGGIGDSSPPSFPLSHILLNQNMLAGILKQNDIPIRNHQNPFEFVRVLYNGQVITAQLGGCSHDTLITLGLCVRSSFENLLNSLAKSENLKEEL</sequence>
<organism evidence="2 3">
    <name type="scientific">Lymnaea stagnalis</name>
    <name type="common">Great pond snail</name>
    <name type="synonym">Helix stagnalis</name>
    <dbReference type="NCBI Taxonomy" id="6523"/>
    <lineage>
        <taxon>Eukaryota</taxon>
        <taxon>Metazoa</taxon>
        <taxon>Spiralia</taxon>
        <taxon>Lophotrochozoa</taxon>
        <taxon>Mollusca</taxon>
        <taxon>Gastropoda</taxon>
        <taxon>Heterobranchia</taxon>
        <taxon>Euthyneura</taxon>
        <taxon>Panpulmonata</taxon>
        <taxon>Hygrophila</taxon>
        <taxon>Lymnaeoidea</taxon>
        <taxon>Lymnaeidae</taxon>
        <taxon>Lymnaea</taxon>
    </lineage>
</organism>
<dbReference type="EMBL" id="CAXITT010000495">
    <property type="protein sequence ID" value="CAL1542595.1"/>
    <property type="molecule type" value="Genomic_DNA"/>
</dbReference>
<protein>
    <submittedName>
        <fullName evidence="2">Uncharacterized protein</fullName>
    </submittedName>
</protein>
<proteinExistence type="predicted"/>
<evidence type="ECO:0000256" key="1">
    <source>
        <dbReference type="SAM" id="MobiDB-lite"/>
    </source>
</evidence>
<dbReference type="Proteomes" id="UP001497497">
    <property type="component" value="Unassembled WGS sequence"/>
</dbReference>
<accession>A0AAV2IAS3</accession>
<keyword evidence="3" id="KW-1185">Reference proteome</keyword>
<reference evidence="2 3" key="1">
    <citation type="submission" date="2024-04" db="EMBL/GenBank/DDBJ databases">
        <authorList>
            <consortium name="Genoscope - CEA"/>
            <person name="William W."/>
        </authorList>
    </citation>
    <scope>NUCLEOTIDE SEQUENCE [LARGE SCALE GENOMIC DNA]</scope>
</reference>
<name>A0AAV2IAS3_LYMST</name>
<dbReference type="InterPro" id="IPR029033">
    <property type="entry name" value="His_PPase_superfam"/>
</dbReference>
<feature type="region of interest" description="Disordered" evidence="1">
    <location>
        <begin position="449"/>
        <end position="482"/>
    </location>
</feature>
<gene>
    <name evidence="2" type="ORF">GSLYS_00016129001</name>
</gene>
<comment type="caution">
    <text evidence="2">The sequence shown here is derived from an EMBL/GenBank/DDBJ whole genome shotgun (WGS) entry which is preliminary data.</text>
</comment>
<dbReference type="Gene3D" id="3.40.50.1240">
    <property type="entry name" value="Phosphoglycerate mutase-like"/>
    <property type="match status" value="1"/>
</dbReference>
<evidence type="ECO:0000313" key="3">
    <source>
        <dbReference type="Proteomes" id="UP001497497"/>
    </source>
</evidence>
<dbReference type="SUPFAM" id="SSF53254">
    <property type="entry name" value="Phosphoglycerate mutase-like"/>
    <property type="match status" value="1"/>
</dbReference>